<reference evidence="2 3" key="1">
    <citation type="submission" date="2020-06" db="EMBL/GenBank/DDBJ databases">
        <title>Complete Genome Sequence of Clostridium muelleri sp. nov. P21T, an Acid-Alcohol Producing Acetogen Isolated from Old Hay.</title>
        <authorList>
            <person name="Duncan K.E."/>
            <person name="Tanner R.S."/>
        </authorList>
    </citation>
    <scope>NUCLEOTIDE SEQUENCE [LARGE SCALE GENOMIC DNA]</scope>
    <source>
        <strain evidence="2 3">P21</strain>
    </source>
</reference>
<feature type="domain" description="Endonuclease/exonuclease/phosphatase" evidence="1">
    <location>
        <begin position="8"/>
        <end position="164"/>
    </location>
</feature>
<dbReference type="AlphaFoldDB" id="A0A7Y0EJJ7"/>
<organism evidence="2 3">
    <name type="scientific">Clostridium muellerianum</name>
    <dbReference type="NCBI Taxonomy" id="2716538"/>
    <lineage>
        <taxon>Bacteria</taxon>
        <taxon>Bacillati</taxon>
        <taxon>Bacillota</taxon>
        <taxon>Clostridia</taxon>
        <taxon>Eubacteriales</taxon>
        <taxon>Clostridiaceae</taxon>
        <taxon>Clostridium</taxon>
    </lineage>
</organism>
<dbReference type="Gene3D" id="3.60.10.10">
    <property type="entry name" value="Endonuclease/exonuclease/phosphatase"/>
    <property type="match status" value="1"/>
</dbReference>
<gene>
    <name evidence="2" type="ORF">HBE96_18770</name>
</gene>
<name>A0A7Y0EJJ7_9CLOT</name>
<keyword evidence="3" id="KW-1185">Reference proteome</keyword>
<protein>
    <recommendedName>
        <fullName evidence="1">Endonuclease/exonuclease/phosphatase domain-containing protein</fullName>
    </recommendedName>
</protein>
<sequence length="270" mass="31760">MAGINFLFWNLNKKVLINEIVSLCKENKIDVLILAEFKGTDLEYLERRLKDYNKDFKLELHLPKNRTVMFHTLKHDVVKLKDGKYFSAYKIKNNIDEIMVFSLHLPSKMYLEERELSLHVPRIVREIEKLEEENKNDKTIVIGDFNMNPFSDGMVSSEGFHAVMSDKVAKEVQRKVLGEYRKYFYNPTWHLLGNAKNSTMGSYFYHKTPISYAWNVLDQVILRPSLIDKFCINDLKIISKINLNELLTESGIPDCRKYSDHLPIFFKLDL</sequence>
<dbReference type="Proteomes" id="UP000537131">
    <property type="component" value="Unassembled WGS sequence"/>
</dbReference>
<dbReference type="EMBL" id="JABBNI010000047">
    <property type="protein sequence ID" value="NMM64654.1"/>
    <property type="molecule type" value="Genomic_DNA"/>
</dbReference>
<dbReference type="GO" id="GO:0003824">
    <property type="term" value="F:catalytic activity"/>
    <property type="evidence" value="ECO:0007669"/>
    <property type="project" value="InterPro"/>
</dbReference>
<dbReference type="Pfam" id="PF03372">
    <property type="entry name" value="Exo_endo_phos"/>
    <property type="match status" value="1"/>
</dbReference>
<dbReference type="RefSeq" id="WP_169299240.1">
    <property type="nucleotide sequence ID" value="NZ_JABBNI010000047.1"/>
</dbReference>
<evidence type="ECO:0000313" key="3">
    <source>
        <dbReference type="Proteomes" id="UP000537131"/>
    </source>
</evidence>
<dbReference type="InterPro" id="IPR005135">
    <property type="entry name" value="Endo/exonuclease/phosphatase"/>
</dbReference>
<dbReference type="SUPFAM" id="SSF56219">
    <property type="entry name" value="DNase I-like"/>
    <property type="match status" value="1"/>
</dbReference>
<accession>A0A7Y0EJJ7</accession>
<proteinExistence type="predicted"/>
<evidence type="ECO:0000259" key="1">
    <source>
        <dbReference type="Pfam" id="PF03372"/>
    </source>
</evidence>
<dbReference type="InterPro" id="IPR036691">
    <property type="entry name" value="Endo/exonu/phosph_ase_sf"/>
</dbReference>
<comment type="caution">
    <text evidence="2">The sequence shown here is derived from an EMBL/GenBank/DDBJ whole genome shotgun (WGS) entry which is preliminary data.</text>
</comment>
<evidence type="ECO:0000313" key="2">
    <source>
        <dbReference type="EMBL" id="NMM64654.1"/>
    </source>
</evidence>